<keyword evidence="1" id="KW-0732">Signal</keyword>
<accession>A0A1W1V1U2</accession>
<dbReference type="RefSeq" id="WP_084257505.1">
    <property type="nucleotide sequence ID" value="NZ_FWWV01000033.1"/>
</dbReference>
<dbReference type="EMBL" id="FWWV01000033">
    <property type="protein sequence ID" value="SMB87347.1"/>
    <property type="molecule type" value="Genomic_DNA"/>
</dbReference>
<evidence type="ECO:0000313" key="3">
    <source>
        <dbReference type="Proteomes" id="UP000192408"/>
    </source>
</evidence>
<dbReference type="PROSITE" id="PS51257">
    <property type="entry name" value="PROKAR_LIPOPROTEIN"/>
    <property type="match status" value="1"/>
</dbReference>
<gene>
    <name evidence="2" type="ORF">SAMN05660772_02725</name>
</gene>
<protein>
    <recommendedName>
        <fullName evidence="4">Beta-barrel assembly machine subunit BamE</fullName>
    </recommendedName>
</protein>
<dbReference type="AlphaFoldDB" id="A0A1W1V1U2"/>
<evidence type="ECO:0008006" key="4">
    <source>
        <dbReference type="Google" id="ProtNLM"/>
    </source>
</evidence>
<reference evidence="3" key="1">
    <citation type="submission" date="2017-04" db="EMBL/GenBank/DDBJ databases">
        <authorList>
            <person name="Varghese N."/>
            <person name="Submissions S."/>
        </authorList>
    </citation>
    <scope>NUCLEOTIDE SEQUENCE [LARGE SCALE GENOMIC DNA]</scope>
    <source>
        <strain evidence="3">DSM 23072</strain>
    </source>
</reference>
<name>A0A1W1V1U2_9PAST</name>
<keyword evidence="3" id="KW-1185">Reference proteome</keyword>
<evidence type="ECO:0000256" key="1">
    <source>
        <dbReference type="SAM" id="SignalP"/>
    </source>
</evidence>
<sequence length="155" mass="17509">MKKLMLVSVCLFSLSACVQSPYQSGVWQDIQKSAVNVHKNEFGNDFDESLVKKIVKGKTTESQLVSMFGEPNFKMVINEKDTKWQYSHNVISVESPAYITGSIQDYQNSIKQNSTSKTLDILVRNGKVLNFALQKSDPSIKTKVESKIDIEKLQK</sequence>
<evidence type="ECO:0000313" key="2">
    <source>
        <dbReference type="EMBL" id="SMB87347.1"/>
    </source>
</evidence>
<proteinExistence type="predicted"/>
<feature type="chain" id="PRO_5012370805" description="Beta-barrel assembly machine subunit BamE" evidence="1">
    <location>
        <begin position="19"/>
        <end position="155"/>
    </location>
</feature>
<feature type="signal peptide" evidence="1">
    <location>
        <begin position="1"/>
        <end position="18"/>
    </location>
</feature>
<organism evidence="2 3">
    <name type="scientific">Pasteurella testudinis DSM 23072</name>
    <dbReference type="NCBI Taxonomy" id="1122938"/>
    <lineage>
        <taxon>Bacteria</taxon>
        <taxon>Pseudomonadati</taxon>
        <taxon>Pseudomonadota</taxon>
        <taxon>Gammaproteobacteria</taxon>
        <taxon>Pasteurellales</taxon>
        <taxon>Pasteurellaceae</taxon>
        <taxon>Pasteurella</taxon>
    </lineage>
</organism>
<dbReference type="STRING" id="1122938.SAMN05660772_02725"/>
<dbReference type="Proteomes" id="UP000192408">
    <property type="component" value="Unassembled WGS sequence"/>
</dbReference>